<dbReference type="SMART" id="SM00409">
    <property type="entry name" value="IG"/>
    <property type="match status" value="4"/>
</dbReference>
<reference evidence="9" key="1">
    <citation type="submission" date="2025-05" db="UniProtKB">
        <authorList>
            <consortium name="RefSeq"/>
        </authorList>
    </citation>
    <scope>NUCLEOTIDE SEQUENCE [LARGE SCALE GENOMIC DNA]</scope>
</reference>
<keyword evidence="4" id="KW-0393">Immunoglobulin domain</keyword>
<accession>A0ABM3VVH0</accession>
<dbReference type="PANTHER" id="PTHR44337">
    <property type="entry name" value="CARCINOEMBRYONIC ANTIGEN-RELATED CELL ADHESION MOLECULE 8"/>
    <property type="match status" value="1"/>
</dbReference>
<evidence type="ECO:0000256" key="3">
    <source>
        <dbReference type="ARBA" id="ARBA00023180"/>
    </source>
</evidence>
<dbReference type="GeneID" id="103122307"/>
<evidence type="ECO:0000313" key="10">
    <source>
        <dbReference type="RefSeq" id="XP_060028328.1"/>
    </source>
</evidence>
<dbReference type="Pfam" id="PF13927">
    <property type="entry name" value="Ig_3"/>
    <property type="match status" value="4"/>
</dbReference>
<feature type="transmembrane region" description="Helical" evidence="6">
    <location>
        <begin position="427"/>
        <end position="449"/>
    </location>
</feature>
<dbReference type="SUPFAM" id="SSF48726">
    <property type="entry name" value="Immunoglobulin"/>
    <property type="match status" value="4"/>
</dbReference>
<evidence type="ECO:0000256" key="6">
    <source>
        <dbReference type="SAM" id="Phobius"/>
    </source>
</evidence>
<evidence type="ECO:0000256" key="5">
    <source>
        <dbReference type="SAM" id="MobiDB-lite"/>
    </source>
</evidence>
<dbReference type="InterPro" id="IPR013783">
    <property type="entry name" value="Ig-like_fold"/>
</dbReference>
<proteinExistence type="predicted"/>
<dbReference type="InterPro" id="IPR003599">
    <property type="entry name" value="Ig_sub"/>
</dbReference>
<feature type="signal peptide" evidence="7">
    <location>
        <begin position="1"/>
        <end position="30"/>
    </location>
</feature>
<feature type="compositionally biased region" description="Basic and acidic residues" evidence="5">
    <location>
        <begin position="502"/>
        <end position="519"/>
    </location>
</feature>
<organism evidence="9 10">
    <name type="scientific">Erinaceus europaeus</name>
    <name type="common">Western European hedgehog</name>
    <dbReference type="NCBI Taxonomy" id="9365"/>
    <lineage>
        <taxon>Eukaryota</taxon>
        <taxon>Metazoa</taxon>
        <taxon>Chordata</taxon>
        <taxon>Craniata</taxon>
        <taxon>Vertebrata</taxon>
        <taxon>Euteleostomi</taxon>
        <taxon>Mammalia</taxon>
        <taxon>Eutheria</taxon>
        <taxon>Laurasiatheria</taxon>
        <taxon>Eulipotyphla</taxon>
        <taxon>Erinaceidae</taxon>
        <taxon>Erinaceinae</taxon>
        <taxon>Erinaceus</taxon>
    </lineage>
</organism>
<keyword evidence="6" id="KW-1133">Transmembrane helix</keyword>
<feature type="region of interest" description="Disordered" evidence="5">
    <location>
        <begin position="459"/>
        <end position="556"/>
    </location>
</feature>
<feature type="chain" id="PRO_5046529187" evidence="7">
    <location>
        <begin position="31"/>
        <end position="594"/>
    </location>
</feature>
<feature type="domain" description="Ig-like" evidence="8">
    <location>
        <begin position="324"/>
        <end position="412"/>
    </location>
</feature>
<evidence type="ECO:0000256" key="2">
    <source>
        <dbReference type="ARBA" id="ARBA00023157"/>
    </source>
</evidence>
<reference evidence="10" key="2">
    <citation type="submission" date="2025-08" db="UniProtKB">
        <authorList>
            <consortium name="RefSeq"/>
        </authorList>
    </citation>
    <scope>IDENTIFICATION</scope>
</reference>
<dbReference type="PROSITE" id="PS50835">
    <property type="entry name" value="IG_LIKE"/>
    <property type="match status" value="4"/>
</dbReference>
<protein>
    <submittedName>
        <fullName evidence="10">Carcinoembryonic antigen-related cell adhesion molecule 20</fullName>
    </submittedName>
</protein>
<feature type="domain" description="Ig-like" evidence="8">
    <location>
        <begin position="36"/>
        <end position="128"/>
    </location>
</feature>
<dbReference type="InterPro" id="IPR007110">
    <property type="entry name" value="Ig-like_dom"/>
</dbReference>
<keyword evidence="6" id="KW-0472">Membrane</keyword>
<keyword evidence="3" id="KW-0325">Glycoprotein</keyword>
<dbReference type="CDD" id="cd12087">
    <property type="entry name" value="TM_EGFR-like"/>
    <property type="match status" value="1"/>
</dbReference>
<keyword evidence="9" id="KW-1185">Reference proteome</keyword>
<feature type="compositionally biased region" description="Pro residues" evidence="5">
    <location>
        <begin position="531"/>
        <end position="548"/>
    </location>
</feature>
<evidence type="ECO:0000313" key="9">
    <source>
        <dbReference type="Proteomes" id="UP001652624"/>
    </source>
</evidence>
<sequence length="594" mass="64927">MGPTDLQGQTWLGILLSASLLTSWTLLAAALDANPPDSASKALATPTITVSPSNPTELREQVTCQCFTAEANVTVSWIFNNHSLVPHERMQLSENRRILSILVVQREDTGSYQCEIGDGVQSIQSNVGFLNVSYGPDPIEFHLDSGTLGENVMEVLEGSTVALSADTKSCPSPLYMWYLPSGHILPSYNHTLHLSNVSLQQGGTYRCLVNNSATQLLRLGALQIRVLERLTKPHVVAPSSNLAENNVFVNLHCQTPHQRAGVHWYIDGSQLLLPSERLKLLADNRTLSIQVLLRNDTGPYQCEVWDAGGWEVSDPVSLVINYGPSLVQISSNLEPWVATNSISGPLNSSLILHCRADDTLPAPQYRWTFEGAPWEHLGQQLAIPALTWDHQGIYNCTVNNSLAHRTAQTFVRLWVTEPPEPALSAGAIAGIVIGILGFISLVAGLGIFLHFRKARASRKPPESSVSKDVTSPSVEERPVEPSFNLPRPTYANMTDPPRQTRFRKDPPPDTSEHLYEKDLPSVSRGDQPHTPLRPLPKPVLPAPDPVPPQGNTESDYEMLVNPETDADIYCHINPNSTTVSFSALGAESEPGSCA</sequence>
<evidence type="ECO:0000256" key="7">
    <source>
        <dbReference type="SAM" id="SignalP"/>
    </source>
</evidence>
<evidence type="ECO:0000256" key="1">
    <source>
        <dbReference type="ARBA" id="ARBA00022729"/>
    </source>
</evidence>
<dbReference type="Gene3D" id="2.60.40.10">
    <property type="entry name" value="Immunoglobulins"/>
    <property type="match status" value="4"/>
</dbReference>
<evidence type="ECO:0000259" key="8">
    <source>
        <dbReference type="PROSITE" id="PS50835"/>
    </source>
</evidence>
<dbReference type="SMART" id="SM00408">
    <property type="entry name" value="IGc2"/>
    <property type="match status" value="4"/>
</dbReference>
<name>A0ABM3VVH0_ERIEU</name>
<gene>
    <name evidence="10" type="primary">CEACAM20</name>
</gene>
<dbReference type="Proteomes" id="UP001652624">
    <property type="component" value="Chromosome 2"/>
</dbReference>
<dbReference type="InterPro" id="IPR036179">
    <property type="entry name" value="Ig-like_dom_sf"/>
</dbReference>
<dbReference type="InterPro" id="IPR052598">
    <property type="entry name" value="IgSF_CEA-related"/>
</dbReference>
<feature type="compositionally biased region" description="Polar residues" evidence="5">
    <location>
        <begin position="463"/>
        <end position="473"/>
    </location>
</feature>
<evidence type="ECO:0000256" key="4">
    <source>
        <dbReference type="ARBA" id="ARBA00023319"/>
    </source>
</evidence>
<feature type="domain" description="Ig-like" evidence="8">
    <location>
        <begin position="136"/>
        <end position="218"/>
    </location>
</feature>
<dbReference type="InterPro" id="IPR003598">
    <property type="entry name" value="Ig_sub2"/>
</dbReference>
<keyword evidence="2" id="KW-1015">Disulfide bond</keyword>
<keyword evidence="6" id="KW-0812">Transmembrane</keyword>
<keyword evidence="1 7" id="KW-0732">Signal</keyword>
<feature type="domain" description="Ig-like" evidence="8">
    <location>
        <begin position="233"/>
        <end position="317"/>
    </location>
</feature>
<dbReference type="RefSeq" id="XP_060028328.1">
    <property type="nucleotide sequence ID" value="XM_060172345.1"/>
</dbReference>
<dbReference type="PANTHER" id="PTHR44337:SF20">
    <property type="entry name" value="CARCINOEMBRYONIC ANTIGEN-RELATED CELL ADHESION MOLECULE 5-RELATED"/>
    <property type="match status" value="1"/>
</dbReference>